<name>A0AA95RZK9_9BACI</name>
<evidence type="ECO:0000313" key="1">
    <source>
        <dbReference type="EMBL" id="WHY31947.1"/>
    </source>
</evidence>
<evidence type="ECO:0000313" key="2">
    <source>
        <dbReference type="Proteomes" id="UP001178303"/>
    </source>
</evidence>
<protein>
    <submittedName>
        <fullName evidence="1">Uncharacterized protein</fullName>
    </submittedName>
</protein>
<reference evidence="1" key="1">
    <citation type="submission" date="2023-05" db="EMBL/GenBank/DDBJ databases">
        <title>Comparative genomics of Bacillaceae isolates and their secondary metabolite potential.</title>
        <authorList>
            <person name="Song L."/>
            <person name="Nielsen L.J."/>
            <person name="Mohite O."/>
            <person name="Xu X."/>
            <person name="Weber T."/>
            <person name="Kovacs A.T."/>
        </authorList>
    </citation>
    <scope>NUCLEOTIDE SEQUENCE</scope>
    <source>
        <strain evidence="1">LN15</strain>
    </source>
</reference>
<dbReference type="Proteomes" id="UP001178303">
    <property type="component" value="Chromosome"/>
</dbReference>
<gene>
    <name evidence="1" type="ORF">QNH45_12110</name>
</gene>
<proteinExistence type="predicted"/>
<sequence length="113" mass="13640">MQLTYEQYLIEKNREKAIRTSSPDDDTDYEKINWYDDTKTSFANEELDNGVKEIRNTFKWYGNVMLQQKENGTYYVYYLGRTLLLKEKVLKRANIFITHSAIIEMEQEKFMKD</sequence>
<accession>A0AA95RZK9</accession>
<dbReference type="RefSeq" id="WP_283886412.1">
    <property type="nucleotide sequence ID" value="NZ_CP126099.1"/>
</dbReference>
<dbReference type="AlphaFoldDB" id="A0AA95RZK9"/>
<organism evidence="1 2">
    <name type="scientific">Bacillus wiedmannii</name>
    <dbReference type="NCBI Taxonomy" id="1890302"/>
    <lineage>
        <taxon>Bacteria</taxon>
        <taxon>Bacillati</taxon>
        <taxon>Bacillota</taxon>
        <taxon>Bacilli</taxon>
        <taxon>Bacillales</taxon>
        <taxon>Bacillaceae</taxon>
        <taxon>Bacillus</taxon>
        <taxon>Bacillus cereus group</taxon>
    </lineage>
</organism>
<dbReference type="EMBL" id="CP126099">
    <property type="protein sequence ID" value="WHY31947.1"/>
    <property type="molecule type" value="Genomic_DNA"/>
</dbReference>